<name>A0A5J9SEG1_9POAL</name>
<evidence type="ECO:0000259" key="2">
    <source>
        <dbReference type="Pfam" id="PF04504"/>
    </source>
</evidence>
<organism evidence="3 4">
    <name type="scientific">Eragrostis curvula</name>
    <name type="common">weeping love grass</name>
    <dbReference type="NCBI Taxonomy" id="38414"/>
    <lineage>
        <taxon>Eukaryota</taxon>
        <taxon>Viridiplantae</taxon>
        <taxon>Streptophyta</taxon>
        <taxon>Embryophyta</taxon>
        <taxon>Tracheophyta</taxon>
        <taxon>Spermatophyta</taxon>
        <taxon>Magnoliopsida</taxon>
        <taxon>Liliopsida</taxon>
        <taxon>Poales</taxon>
        <taxon>Poaceae</taxon>
        <taxon>PACMAD clade</taxon>
        <taxon>Chloridoideae</taxon>
        <taxon>Eragrostideae</taxon>
        <taxon>Eragrostidinae</taxon>
        <taxon>Eragrostis</taxon>
    </lineage>
</organism>
<proteinExistence type="inferred from homology"/>
<comment type="caution">
    <text evidence="3">The sequence shown here is derived from an EMBL/GenBank/DDBJ whole genome shotgun (WGS) entry which is preliminary data.</text>
</comment>
<protein>
    <recommendedName>
        <fullName evidence="2">Glabrous enhancer-binding protein-like DBD domain-containing protein</fullName>
    </recommendedName>
</protein>
<feature type="domain" description="Glabrous enhancer-binding protein-like DBD" evidence="2">
    <location>
        <begin position="9"/>
        <end position="94"/>
    </location>
</feature>
<dbReference type="Pfam" id="PF04504">
    <property type="entry name" value="GeBP-like_DBD"/>
    <property type="match status" value="1"/>
</dbReference>
<dbReference type="Gramene" id="TVT97489">
    <property type="protein sequence ID" value="TVT97489"/>
    <property type="gene ID" value="EJB05_57254"/>
</dbReference>
<reference evidence="3 4" key="1">
    <citation type="journal article" date="2019" name="Sci. Rep.">
        <title>A high-quality genome of Eragrostis curvula grass provides insights into Poaceae evolution and supports new strategies to enhance forage quality.</title>
        <authorList>
            <person name="Carballo J."/>
            <person name="Santos B.A.C.M."/>
            <person name="Zappacosta D."/>
            <person name="Garbus I."/>
            <person name="Selva J.P."/>
            <person name="Gallo C.A."/>
            <person name="Diaz A."/>
            <person name="Albertini E."/>
            <person name="Caccamo M."/>
            <person name="Echenique V."/>
        </authorList>
    </citation>
    <scope>NUCLEOTIDE SEQUENCE [LARGE SCALE GENOMIC DNA]</scope>
    <source>
        <strain evidence="4">cv. Victoria</strain>
        <tissue evidence="3">Leaf</tissue>
    </source>
</reference>
<evidence type="ECO:0000313" key="3">
    <source>
        <dbReference type="EMBL" id="TVT97489.1"/>
    </source>
</evidence>
<comment type="similarity">
    <text evidence="1">Belongs to the GeBP family.</text>
</comment>
<sequence length="137" mass="15438">MAHVAGNDSWSFADEVMILEAIVDMSDLEGRHPSLMDLHLELHGRLMRENASPFDLAKKKHNLKTKFRRTLEDGGPQQGGERNQKLFELSKKVWPDILEMYPHAYDGMTTILHGKAGAGGEARDPAYVLQEGRRALQ</sequence>
<feature type="non-terminal residue" evidence="3">
    <location>
        <position position="1"/>
    </location>
</feature>
<dbReference type="Proteomes" id="UP000324897">
    <property type="component" value="Unassembled WGS sequence"/>
</dbReference>
<gene>
    <name evidence="3" type="ORF">EJB05_57254</name>
</gene>
<keyword evidence="4" id="KW-1185">Reference proteome</keyword>
<dbReference type="InterPro" id="IPR053932">
    <property type="entry name" value="GeBP-like_DBD"/>
</dbReference>
<evidence type="ECO:0000256" key="1">
    <source>
        <dbReference type="ARBA" id="ARBA00010820"/>
    </source>
</evidence>
<dbReference type="AlphaFoldDB" id="A0A5J9SEG1"/>
<accession>A0A5J9SEG1</accession>
<evidence type="ECO:0000313" key="4">
    <source>
        <dbReference type="Proteomes" id="UP000324897"/>
    </source>
</evidence>
<dbReference type="EMBL" id="RWGY01000993">
    <property type="protein sequence ID" value="TVT97489.1"/>
    <property type="molecule type" value="Genomic_DNA"/>
</dbReference>